<dbReference type="PANTHER" id="PTHR10422">
    <property type="entry name" value="CYTOCHROME C OXIDASE SUBUNIT 1"/>
    <property type="match status" value="1"/>
</dbReference>
<keyword evidence="24" id="KW-1185">Reference proteome</keyword>
<dbReference type="PANTHER" id="PTHR10422:SF29">
    <property type="entry name" value="CYTOCHROME C OXIDASE SUBUNIT 1 HOMOLOG, BACTEROID"/>
    <property type="match status" value="1"/>
</dbReference>
<dbReference type="GO" id="GO:0015990">
    <property type="term" value="P:electron transport coupled proton transport"/>
    <property type="evidence" value="ECO:0007669"/>
    <property type="project" value="TreeGrafter"/>
</dbReference>
<proteinExistence type="inferred from homology"/>
<evidence type="ECO:0000256" key="9">
    <source>
        <dbReference type="ARBA" id="ARBA00022692"/>
    </source>
</evidence>
<evidence type="ECO:0000259" key="21">
    <source>
        <dbReference type="PROSITE" id="PS50855"/>
    </source>
</evidence>
<dbReference type="InterPro" id="IPR004677">
    <property type="entry name" value="Cyt_c_oxidase_cbb3_su1"/>
</dbReference>
<feature type="transmembrane region" description="Helical" evidence="20">
    <location>
        <begin position="236"/>
        <end position="253"/>
    </location>
</feature>
<dbReference type="Gene3D" id="1.10.760.10">
    <property type="entry name" value="Cytochrome c-like domain"/>
    <property type="match status" value="1"/>
</dbReference>
<comment type="cofactor">
    <cofactor evidence="18">
        <name>Cu(2+)</name>
        <dbReference type="ChEBI" id="CHEBI:29036"/>
    </cofactor>
    <text evidence="18">Binds 1 copper ion per subunit, denoted as copper B.</text>
</comment>
<keyword evidence="14 18" id="KW-0408">Iron</keyword>
<dbReference type="InterPro" id="IPR000883">
    <property type="entry name" value="Cyt_C_Oxase_1"/>
</dbReference>
<dbReference type="Gene3D" id="1.20.210.10">
    <property type="entry name" value="Cytochrome c oxidase-like, subunit I domain"/>
    <property type="match status" value="1"/>
</dbReference>
<keyword evidence="16 20" id="KW-0472">Membrane</keyword>
<feature type="binding site" description="axial binding residue" evidence="18">
    <location>
        <position position="346"/>
    </location>
    <ligand>
        <name>heme b</name>
        <dbReference type="ChEBI" id="CHEBI:60344"/>
        <label>1; low-spin</label>
    </ligand>
    <ligandPart>
        <name>Fe</name>
        <dbReference type="ChEBI" id="CHEBI:18248"/>
    </ligandPart>
</feature>
<evidence type="ECO:0000256" key="13">
    <source>
        <dbReference type="ARBA" id="ARBA00022989"/>
    </source>
</evidence>
<evidence type="ECO:0000256" key="18">
    <source>
        <dbReference type="PIRSR" id="PIRSR604677-50"/>
    </source>
</evidence>
<dbReference type="RefSeq" id="WP_245128801.1">
    <property type="nucleotide sequence ID" value="NZ_JALJEJ010000002.1"/>
</dbReference>
<dbReference type="NCBIfam" id="NF011055">
    <property type="entry name" value="PRK14487.1"/>
    <property type="match status" value="1"/>
</dbReference>
<feature type="transmembrane region" description="Helical" evidence="20">
    <location>
        <begin position="98"/>
        <end position="116"/>
    </location>
</feature>
<keyword evidence="15" id="KW-0186">Copper</keyword>
<evidence type="ECO:0000256" key="1">
    <source>
        <dbReference type="ARBA" id="ARBA00001970"/>
    </source>
</evidence>
<evidence type="ECO:0000256" key="5">
    <source>
        <dbReference type="ARBA" id="ARBA00022448"/>
    </source>
</evidence>
<feature type="transmembrane region" description="Helical" evidence="20">
    <location>
        <begin position="58"/>
        <end position="78"/>
    </location>
</feature>
<organism evidence="23 24">
    <name type="scientific">Mucilaginibacter straminoryzae</name>
    <dbReference type="NCBI Taxonomy" id="2932774"/>
    <lineage>
        <taxon>Bacteria</taxon>
        <taxon>Pseudomonadati</taxon>
        <taxon>Bacteroidota</taxon>
        <taxon>Sphingobacteriia</taxon>
        <taxon>Sphingobacteriales</taxon>
        <taxon>Sphingobacteriaceae</taxon>
        <taxon>Mucilaginibacter</taxon>
    </lineage>
</organism>
<keyword evidence="7 18" id="KW-0349">Heme</keyword>
<evidence type="ECO:0000256" key="17">
    <source>
        <dbReference type="ARBA" id="ARBA00047816"/>
    </source>
</evidence>
<dbReference type="NCBIfam" id="TIGR00780">
    <property type="entry name" value="ccoN"/>
    <property type="match status" value="1"/>
</dbReference>
<dbReference type="PROSITE" id="PS00077">
    <property type="entry name" value="COX1_CUB"/>
    <property type="match status" value="1"/>
</dbReference>
<dbReference type="InterPro" id="IPR003468">
    <property type="entry name" value="Cyt_c_oxidase_monohaem-su/FixO"/>
</dbReference>
<feature type="binding site" evidence="18">
    <location>
        <position position="206"/>
    </location>
    <ligand>
        <name>Cu cation</name>
        <dbReference type="ChEBI" id="CHEBI:23378"/>
        <label>B</label>
    </ligand>
</feature>
<evidence type="ECO:0000256" key="4">
    <source>
        <dbReference type="ARBA" id="ARBA00012949"/>
    </source>
</evidence>
<evidence type="ECO:0000256" key="16">
    <source>
        <dbReference type="ARBA" id="ARBA00023136"/>
    </source>
</evidence>
<dbReference type="NCBIfam" id="TIGR00781">
    <property type="entry name" value="ccoO"/>
    <property type="match status" value="1"/>
</dbReference>
<evidence type="ECO:0000256" key="14">
    <source>
        <dbReference type="ARBA" id="ARBA00023004"/>
    </source>
</evidence>
<dbReference type="Pfam" id="PF00115">
    <property type="entry name" value="COX1"/>
    <property type="match status" value="1"/>
</dbReference>
<dbReference type="SUPFAM" id="SSF46626">
    <property type="entry name" value="Cytochrome c"/>
    <property type="match status" value="1"/>
</dbReference>
<evidence type="ECO:0000256" key="15">
    <source>
        <dbReference type="ARBA" id="ARBA00023008"/>
    </source>
</evidence>
<keyword evidence="8 19" id="KW-0679">Respiratory chain</keyword>
<dbReference type="InterPro" id="IPR023615">
    <property type="entry name" value="Cyt_c_Oxase_su1_BS"/>
</dbReference>
<feature type="domain" description="Cytochrome oxidase subunit I profile" evidence="21">
    <location>
        <begin position="1"/>
        <end position="463"/>
    </location>
</feature>
<feature type="binding site" evidence="18">
    <location>
        <position position="256"/>
    </location>
    <ligand>
        <name>Cu cation</name>
        <dbReference type="ChEBI" id="CHEBI:23378"/>
        <label>B</label>
    </ligand>
</feature>
<dbReference type="InterPro" id="IPR009056">
    <property type="entry name" value="Cyt_c-like_dom"/>
</dbReference>
<dbReference type="EC" id="7.1.1.9" evidence="4"/>
<evidence type="ECO:0000313" key="23">
    <source>
        <dbReference type="EMBL" id="MCJ8208966.1"/>
    </source>
</evidence>
<feature type="transmembrane region" description="Helical" evidence="20">
    <location>
        <begin position="265"/>
        <end position="283"/>
    </location>
</feature>
<dbReference type="InterPro" id="IPR036909">
    <property type="entry name" value="Cyt_c-like_dom_sf"/>
</dbReference>
<evidence type="ECO:0000256" key="20">
    <source>
        <dbReference type="SAM" id="Phobius"/>
    </source>
</evidence>
<feature type="transmembrane region" description="Helical" evidence="20">
    <location>
        <begin position="434"/>
        <end position="455"/>
    </location>
</feature>
<dbReference type="GO" id="GO:0009060">
    <property type="term" value="P:aerobic respiration"/>
    <property type="evidence" value="ECO:0007669"/>
    <property type="project" value="InterPro"/>
</dbReference>
<gene>
    <name evidence="23" type="primary">ccoN</name>
    <name evidence="23" type="ORF">MUY27_04545</name>
</gene>
<evidence type="ECO:0000256" key="7">
    <source>
        <dbReference type="ARBA" id="ARBA00022617"/>
    </source>
</evidence>
<dbReference type="GO" id="GO:0004129">
    <property type="term" value="F:cytochrome-c oxidase activity"/>
    <property type="evidence" value="ECO:0007669"/>
    <property type="project" value="UniProtKB-EC"/>
</dbReference>
<feature type="transmembrane region" description="Helical" evidence="20">
    <location>
        <begin position="304"/>
        <end position="321"/>
    </location>
</feature>
<comment type="cofactor">
    <cofactor evidence="1">
        <name>heme b</name>
        <dbReference type="ChEBI" id="CHEBI:60344"/>
    </cofactor>
</comment>
<feature type="binding site" description="axial binding residue" evidence="18">
    <location>
        <position position="344"/>
    </location>
    <ligand>
        <name>heme b</name>
        <dbReference type="ChEBI" id="CHEBI:60344"/>
        <label>2; high-spin</label>
    </ligand>
    <ligandPart>
        <name>Fe</name>
        <dbReference type="ChEBI" id="CHEBI:18248"/>
    </ligandPart>
</feature>
<feature type="binding site" evidence="18">
    <location>
        <position position="257"/>
    </location>
    <ligand>
        <name>Cu cation</name>
        <dbReference type="ChEBI" id="CHEBI:23378"/>
        <label>B</label>
    </ligand>
</feature>
<keyword evidence="10 18" id="KW-0479">Metal-binding</keyword>
<feature type="transmembrane region" description="Helical" evidence="20">
    <location>
        <begin position="202"/>
        <end position="224"/>
    </location>
</feature>
<keyword evidence="13 20" id="KW-1133">Transmembrane helix</keyword>
<evidence type="ECO:0000256" key="10">
    <source>
        <dbReference type="ARBA" id="ARBA00022723"/>
    </source>
</evidence>
<evidence type="ECO:0000256" key="3">
    <source>
        <dbReference type="ARBA" id="ARBA00004673"/>
    </source>
</evidence>
<keyword evidence="6" id="KW-1003">Cell membrane</keyword>
<keyword evidence="5 19" id="KW-0813">Transport</keyword>
<comment type="catalytic activity">
    <reaction evidence="17">
        <text>4 Fe(II)-[cytochrome c] + O2 + 8 H(+)(in) = 4 Fe(III)-[cytochrome c] + 2 H2O + 4 H(+)(out)</text>
        <dbReference type="Rhea" id="RHEA:11436"/>
        <dbReference type="Rhea" id="RHEA-COMP:10350"/>
        <dbReference type="Rhea" id="RHEA-COMP:14399"/>
        <dbReference type="ChEBI" id="CHEBI:15377"/>
        <dbReference type="ChEBI" id="CHEBI:15378"/>
        <dbReference type="ChEBI" id="CHEBI:15379"/>
        <dbReference type="ChEBI" id="CHEBI:29033"/>
        <dbReference type="ChEBI" id="CHEBI:29034"/>
        <dbReference type="EC" id="7.1.1.9"/>
    </reaction>
</comment>
<feature type="transmembrane region" description="Helical" evidence="20">
    <location>
        <begin position="128"/>
        <end position="149"/>
    </location>
</feature>
<reference evidence="23" key="1">
    <citation type="submission" date="2022-04" db="EMBL/GenBank/DDBJ databases">
        <title>Mucilaginibacter sp. RS28 isolated from freshwater.</title>
        <authorList>
            <person name="Ko S.-R."/>
        </authorList>
    </citation>
    <scope>NUCLEOTIDE SEQUENCE</scope>
    <source>
        <strain evidence="23">RS28</strain>
    </source>
</reference>
<evidence type="ECO:0000313" key="24">
    <source>
        <dbReference type="Proteomes" id="UP001139450"/>
    </source>
</evidence>
<comment type="subcellular location">
    <subcellularLocation>
        <location evidence="2">Cell membrane</location>
        <topology evidence="2">Multi-pass membrane protein</topology>
    </subcellularLocation>
</comment>
<evidence type="ECO:0000256" key="19">
    <source>
        <dbReference type="RuleBase" id="RU000370"/>
    </source>
</evidence>
<dbReference type="PROSITE" id="PS51007">
    <property type="entry name" value="CYTC"/>
    <property type="match status" value="1"/>
</dbReference>
<feature type="transmembrane region" description="Helical" evidence="20">
    <location>
        <begin position="378"/>
        <end position="399"/>
    </location>
</feature>
<dbReference type="GO" id="GO:0046872">
    <property type="term" value="F:metal ion binding"/>
    <property type="evidence" value="ECO:0007669"/>
    <property type="project" value="UniProtKB-KW"/>
</dbReference>
<dbReference type="Proteomes" id="UP001139450">
    <property type="component" value="Unassembled WGS sequence"/>
</dbReference>
<evidence type="ECO:0000256" key="8">
    <source>
        <dbReference type="ARBA" id="ARBA00022660"/>
    </source>
</evidence>
<dbReference type="GO" id="GO:0020037">
    <property type="term" value="F:heme binding"/>
    <property type="evidence" value="ECO:0007669"/>
    <property type="project" value="InterPro"/>
</dbReference>
<name>A0A9X2B806_9SPHI</name>
<dbReference type="InterPro" id="IPR036927">
    <property type="entry name" value="Cyt_c_oxase-like_su1_sf"/>
</dbReference>
<feature type="domain" description="Cytochrome c" evidence="22">
    <location>
        <begin position="534"/>
        <end position="697"/>
    </location>
</feature>
<dbReference type="GO" id="GO:0022904">
    <property type="term" value="P:respiratory electron transport chain"/>
    <property type="evidence" value="ECO:0007669"/>
    <property type="project" value="TreeGrafter"/>
</dbReference>
<comment type="pathway">
    <text evidence="3">Energy metabolism; oxidative phosphorylation.</text>
</comment>
<evidence type="ECO:0000259" key="22">
    <source>
        <dbReference type="PROSITE" id="PS51007"/>
    </source>
</evidence>
<evidence type="ECO:0000256" key="6">
    <source>
        <dbReference type="ARBA" id="ARBA00022475"/>
    </source>
</evidence>
<dbReference type="AlphaFoldDB" id="A0A9X2B806"/>
<protein>
    <recommendedName>
        <fullName evidence="4">cytochrome-c oxidase</fullName>
        <ecNumber evidence="4">7.1.1.9</ecNumber>
    </recommendedName>
</protein>
<feature type="transmembrane region" description="Helical" evidence="20">
    <location>
        <begin position="156"/>
        <end position="176"/>
    </location>
</feature>
<comment type="caution">
    <text evidence="23">The sequence shown here is derived from an EMBL/GenBank/DDBJ whole genome shotgun (WGS) entry which is preliminary data.</text>
</comment>
<dbReference type="EMBL" id="JALJEJ010000002">
    <property type="protein sequence ID" value="MCJ8208966.1"/>
    <property type="molecule type" value="Genomic_DNA"/>
</dbReference>
<comment type="cofactor">
    <cofactor evidence="18">
        <name>heme</name>
        <dbReference type="ChEBI" id="CHEBI:30413"/>
    </cofactor>
    <text evidence="18">Binds 2 heme groups per subunit, denoted as high- and low-spin.</text>
</comment>
<keyword evidence="9 19" id="KW-0812">Transmembrane</keyword>
<evidence type="ECO:0000256" key="12">
    <source>
        <dbReference type="ARBA" id="ARBA00022982"/>
    </source>
</evidence>
<dbReference type="PROSITE" id="PS50855">
    <property type="entry name" value="COX1"/>
    <property type="match status" value="1"/>
</dbReference>
<keyword evidence="12 19" id="KW-0249">Electron transport</keyword>
<sequence>MQPEKFYYDNKIVRNFGIATIVWGIIGMLVGLLVAIQLYKPAMNMGNQYTTFGRIRPLHTNAVIFAFVGNAIFMGVYYSLQRLLKARMFSDVLSKIHFWGWQLIIISAVITLPLGITTSHEYAELEWPIDIAITLIWVVFGINMFGTIFKRRERHLYVAIWFYIATFVTVAVLHIVNSFELPISFLKSYYLFAGVQDALVQWWYGHNAVAFFLTTPYLGMMYYFLPKMANRPIYSYKLSILHFWALIFIYIWAGPHHLLYTTLPGWAQSLGVVFSIMLIAPSWGGMINGLLTLRGAWDKVRDDVILKFMVVGLTAYGMATFEGPMLSLKQVNAIGHFTDWIIAHVHVGALGWNGFLTFAILYWLIPRIYRTELYSKKLASWHFWIGTLGILFYAIPMYWSGFTQGLMLKEFTQEGMLKYPNFLETTMRIIPMHVMRSIGGTLYLGGVIMMAYNLAKTMLKGSLVANEAAEAMPLAPNYTKAQDGFWHRTLERRPIQMLVLSLVVILIGTFVELMPTLTISSNIPTIASVKPYTPLELQGRDIYIREGCVGCHSQTVRPFRSETERYGEYSKAGEFVYDHPFLWGSKRTGPDLQREGGKYGNAWHYNHLMDPRLMSPGSIMPNYDWLITQKLDTSNTADKINAMRKLGVPYAPGYEKVANRDLNKQAQDIADNLAKDHIKVNSNKEIIAIIAYLQRLGTDIKANKTASN</sequence>
<dbReference type="InterPro" id="IPR023616">
    <property type="entry name" value="Cyt_c_oxase-like_su1_dom"/>
</dbReference>
<evidence type="ECO:0000256" key="11">
    <source>
        <dbReference type="ARBA" id="ARBA00022967"/>
    </source>
</evidence>
<evidence type="ECO:0000256" key="2">
    <source>
        <dbReference type="ARBA" id="ARBA00004651"/>
    </source>
</evidence>
<dbReference type="NCBIfam" id="NF011053">
    <property type="entry name" value="PRK14485.1"/>
    <property type="match status" value="1"/>
</dbReference>
<dbReference type="Pfam" id="PF02433">
    <property type="entry name" value="FixO"/>
    <property type="match status" value="1"/>
</dbReference>
<feature type="transmembrane region" description="Helical" evidence="20">
    <location>
        <begin position="12"/>
        <end position="38"/>
    </location>
</feature>
<dbReference type="SUPFAM" id="SSF81442">
    <property type="entry name" value="Cytochrome c oxidase subunit I-like"/>
    <property type="match status" value="1"/>
</dbReference>
<accession>A0A9X2B806</accession>
<feature type="binding site" description="axial binding residue" evidence="18">
    <location>
        <position position="59"/>
    </location>
    <ligand>
        <name>heme b</name>
        <dbReference type="ChEBI" id="CHEBI:60344"/>
        <label>1; low-spin</label>
    </ligand>
    <ligandPart>
        <name>Fe</name>
        <dbReference type="ChEBI" id="CHEBI:18248"/>
    </ligandPart>
</feature>
<comment type="similarity">
    <text evidence="19">Belongs to the heme-copper respiratory oxidase family.</text>
</comment>
<feature type="transmembrane region" description="Helical" evidence="20">
    <location>
        <begin position="497"/>
        <end position="517"/>
    </location>
</feature>
<keyword evidence="11" id="KW-1278">Translocase</keyword>
<dbReference type="GO" id="GO:0005886">
    <property type="term" value="C:plasma membrane"/>
    <property type="evidence" value="ECO:0007669"/>
    <property type="project" value="UniProtKB-SubCell"/>
</dbReference>
<feature type="transmembrane region" description="Helical" evidence="20">
    <location>
        <begin position="341"/>
        <end position="366"/>
    </location>
</feature>